<keyword evidence="2" id="KW-1185">Reference proteome</keyword>
<organism evidence="1 2">
    <name type="scientific">Paramecium primaurelia</name>
    <dbReference type="NCBI Taxonomy" id="5886"/>
    <lineage>
        <taxon>Eukaryota</taxon>
        <taxon>Sar</taxon>
        <taxon>Alveolata</taxon>
        <taxon>Ciliophora</taxon>
        <taxon>Intramacronucleata</taxon>
        <taxon>Oligohymenophorea</taxon>
        <taxon>Peniculida</taxon>
        <taxon>Parameciidae</taxon>
        <taxon>Paramecium</taxon>
    </lineage>
</organism>
<comment type="caution">
    <text evidence="1">The sequence shown here is derived from an EMBL/GenBank/DDBJ whole genome shotgun (WGS) entry which is preliminary data.</text>
</comment>
<dbReference type="EMBL" id="CAJJDM010000003">
    <property type="protein sequence ID" value="CAD8044061.1"/>
    <property type="molecule type" value="Genomic_DNA"/>
</dbReference>
<sequence length="76" mass="9158">MKLLHNQSHKILIKNYQQLAKLISNFLQRTIKCEKAIGISKKLRAKNIQIRFRQEWYNAKIVVVKEERKQVKEPKK</sequence>
<gene>
    <name evidence="1" type="ORF">PPRIM_AZ9-3.1.T0060143</name>
</gene>
<dbReference type="Proteomes" id="UP000688137">
    <property type="component" value="Unassembled WGS sequence"/>
</dbReference>
<name>A0A8S1JPN8_PARPR</name>
<proteinExistence type="predicted"/>
<evidence type="ECO:0000313" key="1">
    <source>
        <dbReference type="EMBL" id="CAD8044061.1"/>
    </source>
</evidence>
<accession>A0A8S1JPN8</accession>
<evidence type="ECO:0000313" key="2">
    <source>
        <dbReference type="Proteomes" id="UP000688137"/>
    </source>
</evidence>
<dbReference type="AlphaFoldDB" id="A0A8S1JPN8"/>
<protein>
    <submittedName>
        <fullName evidence="1">Uncharacterized protein</fullName>
    </submittedName>
</protein>
<reference evidence="1" key="1">
    <citation type="submission" date="2021-01" db="EMBL/GenBank/DDBJ databases">
        <authorList>
            <consortium name="Genoscope - CEA"/>
            <person name="William W."/>
        </authorList>
    </citation>
    <scope>NUCLEOTIDE SEQUENCE</scope>
</reference>